<protein>
    <submittedName>
        <fullName evidence="1">Uncharacterized protein</fullName>
    </submittedName>
</protein>
<proteinExistence type="predicted"/>
<keyword evidence="2" id="KW-1185">Reference proteome</keyword>
<sequence>MASNLDYLDPALVPLEEKVDAYLETEKAIQRAMAAPQGSVPPQNPAEPAHSLQQLRQDLARLEQEIIGMLPTRDEWLKVNLGYGPSRVGAWHVPGTSPARYELRVVH</sequence>
<dbReference type="Proteomes" id="UP000606003">
    <property type="component" value="Unassembled WGS sequence"/>
</dbReference>
<dbReference type="RefSeq" id="WP_190922100.1">
    <property type="nucleotide sequence ID" value="NZ_JACXAC010000001.1"/>
</dbReference>
<organism evidence="1 2">
    <name type="scientific">Hymenobacter armeniacus</name>
    <dbReference type="NCBI Taxonomy" id="2771358"/>
    <lineage>
        <taxon>Bacteria</taxon>
        <taxon>Pseudomonadati</taxon>
        <taxon>Bacteroidota</taxon>
        <taxon>Cytophagia</taxon>
        <taxon>Cytophagales</taxon>
        <taxon>Hymenobacteraceae</taxon>
        <taxon>Hymenobacter</taxon>
    </lineage>
</organism>
<dbReference type="EMBL" id="JACXAC010000001">
    <property type="protein sequence ID" value="MBD2720822.1"/>
    <property type="molecule type" value="Genomic_DNA"/>
</dbReference>
<accession>A0ABR8JNH3</accession>
<name>A0ABR8JNH3_9BACT</name>
<evidence type="ECO:0000313" key="2">
    <source>
        <dbReference type="Proteomes" id="UP000606003"/>
    </source>
</evidence>
<evidence type="ECO:0000313" key="1">
    <source>
        <dbReference type="EMBL" id="MBD2720822.1"/>
    </source>
</evidence>
<gene>
    <name evidence="1" type="ORF">IC234_01675</name>
</gene>
<comment type="caution">
    <text evidence="1">The sequence shown here is derived from an EMBL/GenBank/DDBJ whole genome shotgun (WGS) entry which is preliminary data.</text>
</comment>
<reference evidence="1 2" key="1">
    <citation type="submission" date="2020-09" db="EMBL/GenBank/DDBJ databases">
        <authorList>
            <person name="Kim M.K."/>
        </authorList>
    </citation>
    <scope>NUCLEOTIDE SEQUENCE [LARGE SCALE GENOMIC DNA]</scope>
    <source>
        <strain evidence="1 2">BT189</strain>
    </source>
</reference>